<comment type="similarity">
    <text evidence="1 9">Belongs to the GHMP kinase family. IspE subfamily.</text>
</comment>
<dbReference type="AlphaFoldDB" id="W9G605"/>
<dbReference type="EC" id="2.7.1.148" evidence="2 9"/>
<dbReference type="Proteomes" id="UP000019489">
    <property type="component" value="Unassembled WGS sequence"/>
</dbReference>
<dbReference type="InterPro" id="IPR036554">
    <property type="entry name" value="GHMP_kinase_C_sf"/>
</dbReference>
<dbReference type="STRING" id="1386089.N865_09850"/>
<feature type="domain" description="GHMP kinase N-terminal" evidence="10">
    <location>
        <begin position="75"/>
        <end position="153"/>
    </location>
</feature>
<evidence type="ECO:0000256" key="9">
    <source>
        <dbReference type="HAMAP-Rule" id="MF_00061"/>
    </source>
</evidence>
<keyword evidence="9" id="KW-0414">Isoprene biosynthesis</keyword>
<organism evidence="12 13">
    <name type="scientific">Intrasporangium oryzae NRRL B-24470</name>
    <dbReference type="NCBI Taxonomy" id="1386089"/>
    <lineage>
        <taxon>Bacteria</taxon>
        <taxon>Bacillati</taxon>
        <taxon>Actinomycetota</taxon>
        <taxon>Actinomycetes</taxon>
        <taxon>Micrococcales</taxon>
        <taxon>Intrasporangiaceae</taxon>
        <taxon>Intrasporangium</taxon>
    </lineage>
</organism>
<comment type="pathway">
    <text evidence="9">Isoprenoid biosynthesis; isopentenyl diphosphate biosynthesis via DXP pathway; isopentenyl diphosphate from 1-deoxy-D-xylulose 5-phosphate: step 3/6.</text>
</comment>
<protein>
    <recommendedName>
        <fullName evidence="3 9">4-diphosphocytidyl-2-C-methyl-D-erythritol kinase</fullName>
        <shortName evidence="9">CMK</shortName>
        <ecNumber evidence="2 9">2.7.1.148</ecNumber>
    </recommendedName>
    <alternativeName>
        <fullName evidence="8 9">4-(cytidine-5'-diphospho)-2-C-methyl-D-erythritol kinase</fullName>
    </alternativeName>
</protein>
<dbReference type="PANTHER" id="PTHR43527:SF2">
    <property type="entry name" value="4-DIPHOSPHOCYTIDYL-2-C-METHYL-D-ERYTHRITOL KINASE, CHLOROPLASTIC"/>
    <property type="match status" value="1"/>
</dbReference>
<dbReference type="EMBL" id="AWSA01000020">
    <property type="protein sequence ID" value="EWT01581.1"/>
    <property type="molecule type" value="Genomic_DNA"/>
</dbReference>
<dbReference type="Pfam" id="PF00288">
    <property type="entry name" value="GHMP_kinases_N"/>
    <property type="match status" value="1"/>
</dbReference>
<evidence type="ECO:0000256" key="1">
    <source>
        <dbReference type="ARBA" id="ARBA00009684"/>
    </source>
</evidence>
<dbReference type="SUPFAM" id="SSF54211">
    <property type="entry name" value="Ribosomal protein S5 domain 2-like"/>
    <property type="match status" value="1"/>
</dbReference>
<dbReference type="GO" id="GO:0050515">
    <property type="term" value="F:4-(cytidine 5'-diphospho)-2-C-methyl-D-erythritol kinase activity"/>
    <property type="evidence" value="ECO:0007669"/>
    <property type="project" value="UniProtKB-UniRule"/>
</dbReference>
<evidence type="ECO:0000259" key="11">
    <source>
        <dbReference type="Pfam" id="PF08544"/>
    </source>
</evidence>
<dbReference type="PANTHER" id="PTHR43527">
    <property type="entry name" value="4-DIPHOSPHOCYTIDYL-2-C-METHYL-D-ERYTHRITOL KINASE, CHLOROPLASTIC"/>
    <property type="match status" value="1"/>
</dbReference>
<dbReference type="HAMAP" id="MF_00061">
    <property type="entry name" value="IspE"/>
    <property type="match status" value="1"/>
</dbReference>
<evidence type="ECO:0000313" key="13">
    <source>
        <dbReference type="Proteomes" id="UP000019489"/>
    </source>
</evidence>
<feature type="binding site" evidence="9">
    <location>
        <begin position="103"/>
        <end position="113"/>
    </location>
    <ligand>
        <name>ATP</name>
        <dbReference type="ChEBI" id="CHEBI:30616"/>
    </ligand>
</feature>
<feature type="domain" description="GHMP kinase C-terminal" evidence="11">
    <location>
        <begin position="215"/>
        <end position="279"/>
    </location>
</feature>
<keyword evidence="5 9" id="KW-0547">Nucleotide-binding</keyword>
<dbReference type="NCBIfam" id="NF002870">
    <property type="entry name" value="PRK03188.1"/>
    <property type="match status" value="1"/>
</dbReference>
<dbReference type="InterPro" id="IPR014721">
    <property type="entry name" value="Ribsml_uS5_D2-typ_fold_subgr"/>
</dbReference>
<dbReference type="SUPFAM" id="SSF55060">
    <property type="entry name" value="GHMP Kinase, C-terminal domain"/>
    <property type="match status" value="1"/>
</dbReference>
<proteinExistence type="inferred from homology"/>
<evidence type="ECO:0000256" key="5">
    <source>
        <dbReference type="ARBA" id="ARBA00022741"/>
    </source>
</evidence>
<dbReference type="InterPro" id="IPR013750">
    <property type="entry name" value="GHMP_kinase_C_dom"/>
</dbReference>
<dbReference type="InterPro" id="IPR006204">
    <property type="entry name" value="GHMP_kinase_N_dom"/>
</dbReference>
<dbReference type="Gene3D" id="3.30.70.890">
    <property type="entry name" value="GHMP kinase, C-terminal domain"/>
    <property type="match status" value="1"/>
</dbReference>
<reference evidence="12 13" key="1">
    <citation type="submission" date="2013-08" db="EMBL/GenBank/DDBJ databases">
        <title>Intrasporangium oryzae NRRL B-24470.</title>
        <authorList>
            <person name="Liu H."/>
            <person name="Wang G."/>
        </authorList>
    </citation>
    <scope>NUCLEOTIDE SEQUENCE [LARGE SCALE GENOMIC DNA]</scope>
    <source>
        <strain evidence="12 13">NRRL B-24470</strain>
    </source>
</reference>
<evidence type="ECO:0000256" key="3">
    <source>
        <dbReference type="ARBA" id="ARBA00017473"/>
    </source>
</evidence>
<comment type="function">
    <text evidence="9">Catalyzes the phosphorylation of the position 2 hydroxy group of 4-diphosphocytidyl-2C-methyl-D-erythritol.</text>
</comment>
<dbReference type="NCBIfam" id="TIGR00154">
    <property type="entry name" value="ispE"/>
    <property type="match status" value="1"/>
</dbReference>
<evidence type="ECO:0000256" key="7">
    <source>
        <dbReference type="ARBA" id="ARBA00022840"/>
    </source>
</evidence>
<accession>W9G605</accession>
<dbReference type="PIRSF" id="PIRSF010376">
    <property type="entry name" value="IspE"/>
    <property type="match status" value="1"/>
</dbReference>
<dbReference type="PATRIC" id="fig|1386089.3.peg.2186"/>
<feature type="active site" evidence="9">
    <location>
        <position position="145"/>
    </location>
</feature>
<dbReference type="InterPro" id="IPR020568">
    <property type="entry name" value="Ribosomal_Su5_D2-typ_SF"/>
</dbReference>
<dbReference type="UniPathway" id="UPA00056">
    <property type="reaction ID" value="UER00094"/>
</dbReference>
<sequence>MTVAPTLPGTVTVRAPAKVNLELRVGPRRADGYHDLATVFQAVSLHDEVSVARWDDWQVVAAGTYADLIPTGPDNLVVRAAQLLAQRYGIDETLSIRIDKDIPVAGGMAGGSADAAAALLACDELWGLGLDRDELSDLAAQLGSDVPFPLAGGNAMGSGRGEQLAPVLARGTFHWVFAVSDQGLSTPAVYAECDRLREAEGGDASVPEPRVSAEMMGALRRGDARELGRALHNDLEPAAFSLRPDLRELRDAGVEFGALGGVVSGSGPTVAFLTESHEASLDLSVSLAAADLCRDLRRAKGPVHGAHVITSPRGD</sequence>
<dbReference type="GO" id="GO:0019288">
    <property type="term" value="P:isopentenyl diphosphate biosynthetic process, methylerythritol 4-phosphate pathway"/>
    <property type="evidence" value="ECO:0007669"/>
    <property type="project" value="UniProtKB-UniRule"/>
</dbReference>
<comment type="caution">
    <text evidence="12">The sequence shown here is derived from an EMBL/GenBank/DDBJ whole genome shotgun (WGS) entry which is preliminary data.</text>
</comment>
<dbReference type="Gene3D" id="3.30.230.10">
    <property type="match status" value="1"/>
</dbReference>
<keyword evidence="4 9" id="KW-0808">Transferase</keyword>
<dbReference type="OrthoDB" id="3173073at2"/>
<dbReference type="InterPro" id="IPR004424">
    <property type="entry name" value="IspE"/>
</dbReference>
<evidence type="ECO:0000256" key="8">
    <source>
        <dbReference type="ARBA" id="ARBA00032554"/>
    </source>
</evidence>
<keyword evidence="13" id="KW-1185">Reference proteome</keyword>
<keyword evidence="6 9" id="KW-0418">Kinase</keyword>
<evidence type="ECO:0000256" key="2">
    <source>
        <dbReference type="ARBA" id="ARBA00012052"/>
    </source>
</evidence>
<gene>
    <name evidence="9" type="primary">ispE</name>
    <name evidence="12" type="ORF">N865_09850</name>
</gene>
<comment type="catalytic activity">
    <reaction evidence="9">
        <text>4-CDP-2-C-methyl-D-erythritol + ATP = 4-CDP-2-C-methyl-D-erythritol 2-phosphate + ADP + H(+)</text>
        <dbReference type="Rhea" id="RHEA:18437"/>
        <dbReference type="ChEBI" id="CHEBI:15378"/>
        <dbReference type="ChEBI" id="CHEBI:30616"/>
        <dbReference type="ChEBI" id="CHEBI:57823"/>
        <dbReference type="ChEBI" id="CHEBI:57919"/>
        <dbReference type="ChEBI" id="CHEBI:456216"/>
        <dbReference type="EC" id="2.7.1.148"/>
    </reaction>
</comment>
<dbReference type="Pfam" id="PF08544">
    <property type="entry name" value="GHMP_kinases_C"/>
    <property type="match status" value="1"/>
</dbReference>
<dbReference type="eggNOG" id="COG1947">
    <property type="taxonomic scope" value="Bacteria"/>
</dbReference>
<evidence type="ECO:0000313" key="12">
    <source>
        <dbReference type="EMBL" id="EWT01581.1"/>
    </source>
</evidence>
<dbReference type="GO" id="GO:0005524">
    <property type="term" value="F:ATP binding"/>
    <property type="evidence" value="ECO:0007669"/>
    <property type="project" value="UniProtKB-UniRule"/>
</dbReference>
<dbReference type="GO" id="GO:0016114">
    <property type="term" value="P:terpenoid biosynthetic process"/>
    <property type="evidence" value="ECO:0007669"/>
    <property type="project" value="UniProtKB-UniRule"/>
</dbReference>
<evidence type="ECO:0000256" key="4">
    <source>
        <dbReference type="ARBA" id="ARBA00022679"/>
    </source>
</evidence>
<keyword evidence="7 9" id="KW-0067">ATP-binding</keyword>
<evidence type="ECO:0000256" key="6">
    <source>
        <dbReference type="ARBA" id="ARBA00022777"/>
    </source>
</evidence>
<evidence type="ECO:0000259" key="10">
    <source>
        <dbReference type="Pfam" id="PF00288"/>
    </source>
</evidence>
<name>W9G605_9MICO</name>
<feature type="active site" evidence="9">
    <location>
        <position position="18"/>
    </location>
</feature>
<dbReference type="RefSeq" id="WP_034805458.1">
    <property type="nucleotide sequence ID" value="NZ_AWSA01000020.1"/>
</dbReference>